<comment type="caution">
    <text evidence="11">The sequence shown here is derived from an EMBL/GenBank/DDBJ whole genome shotgun (WGS) entry which is preliminary data.</text>
</comment>
<sequence>MGREKNLNLRNDLKLKEFRDFILRGNVIDLAVAVIIGTAFNQVVNSMVSDLLTPIIGALSGNPDFSSIKIGPVYIGKFISGVVNFLIVSAVIFFVIIKPMRKIQERRKKEEEQKQQTPPEPPEVKLLREILQELKKNM</sequence>
<organism evidence="11">
    <name type="scientific">Caldimicrobium thiodismutans</name>
    <dbReference type="NCBI Taxonomy" id="1653476"/>
    <lineage>
        <taxon>Bacteria</taxon>
        <taxon>Pseudomonadati</taxon>
        <taxon>Thermodesulfobacteriota</taxon>
        <taxon>Thermodesulfobacteria</taxon>
        <taxon>Thermodesulfobacteriales</taxon>
        <taxon>Thermodesulfobacteriaceae</taxon>
        <taxon>Caldimicrobium</taxon>
    </lineage>
</organism>
<comment type="function">
    <text evidence="10">Channel that opens in response to stretch forces in the membrane lipid bilayer. May participate in the regulation of osmotic pressure changes within the cell.</text>
</comment>
<dbReference type="SUPFAM" id="SSF81330">
    <property type="entry name" value="Gated mechanosensitive channel"/>
    <property type="match status" value="1"/>
</dbReference>
<proteinExistence type="inferred from homology"/>
<dbReference type="PANTHER" id="PTHR30266">
    <property type="entry name" value="MECHANOSENSITIVE CHANNEL MSCL"/>
    <property type="match status" value="1"/>
</dbReference>
<dbReference type="EMBL" id="DSZU01000093">
    <property type="protein sequence ID" value="HGV55504.1"/>
    <property type="molecule type" value="Genomic_DNA"/>
</dbReference>
<evidence type="ECO:0000256" key="8">
    <source>
        <dbReference type="ARBA" id="ARBA00023136"/>
    </source>
</evidence>
<keyword evidence="9 10" id="KW-0407">Ion channel</keyword>
<evidence type="ECO:0000256" key="10">
    <source>
        <dbReference type="HAMAP-Rule" id="MF_00115"/>
    </source>
</evidence>
<keyword evidence="3 10" id="KW-0813">Transport</keyword>
<evidence type="ECO:0000256" key="3">
    <source>
        <dbReference type="ARBA" id="ARBA00022448"/>
    </source>
</evidence>
<keyword evidence="4 10" id="KW-1003">Cell membrane</keyword>
<keyword evidence="8 10" id="KW-0472">Membrane</keyword>
<gene>
    <name evidence="10 11" type="primary">mscL</name>
    <name evidence="11" type="ORF">ENT73_05395</name>
</gene>
<feature type="transmembrane region" description="Helical" evidence="10">
    <location>
        <begin position="74"/>
        <end position="97"/>
    </location>
</feature>
<dbReference type="Gene3D" id="1.10.1200.120">
    <property type="entry name" value="Large-conductance mechanosensitive channel, MscL, domain 1"/>
    <property type="match status" value="1"/>
</dbReference>
<evidence type="ECO:0000256" key="4">
    <source>
        <dbReference type="ARBA" id="ARBA00022475"/>
    </source>
</evidence>
<dbReference type="AlphaFoldDB" id="A0A832GPB2"/>
<name>A0A832GPB2_9BACT</name>
<dbReference type="PROSITE" id="PS01327">
    <property type="entry name" value="MSCL"/>
    <property type="match status" value="1"/>
</dbReference>
<keyword evidence="6 10" id="KW-1133">Transmembrane helix</keyword>
<dbReference type="InterPro" id="IPR001185">
    <property type="entry name" value="MS_channel"/>
</dbReference>
<evidence type="ECO:0000256" key="1">
    <source>
        <dbReference type="ARBA" id="ARBA00004651"/>
    </source>
</evidence>
<accession>A0A832GPB2</accession>
<dbReference type="NCBIfam" id="TIGR00220">
    <property type="entry name" value="mscL"/>
    <property type="match status" value="1"/>
</dbReference>
<evidence type="ECO:0000256" key="2">
    <source>
        <dbReference type="ARBA" id="ARBA00007254"/>
    </source>
</evidence>
<evidence type="ECO:0000256" key="7">
    <source>
        <dbReference type="ARBA" id="ARBA00023065"/>
    </source>
</evidence>
<feature type="transmembrane region" description="Helical" evidence="10">
    <location>
        <begin position="21"/>
        <end position="40"/>
    </location>
</feature>
<reference evidence="11" key="1">
    <citation type="journal article" date="2020" name="mSystems">
        <title>Genome- and Community-Level Interaction Insights into Carbon Utilization and Element Cycling Functions of Hydrothermarchaeota in Hydrothermal Sediment.</title>
        <authorList>
            <person name="Zhou Z."/>
            <person name="Liu Y."/>
            <person name="Xu W."/>
            <person name="Pan J."/>
            <person name="Luo Z.H."/>
            <person name="Li M."/>
        </authorList>
    </citation>
    <scope>NUCLEOTIDE SEQUENCE [LARGE SCALE GENOMIC DNA]</scope>
    <source>
        <strain evidence="11">SpSt-605</strain>
    </source>
</reference>
<evidence type="ECO:0000256" key="5">
    <source>
        <dbReference type="ARBA" id="ARBA00022692"/>
    </source>
</evidence>
<protein>
    <recommendedName>
        <fullName evidence="10">Large-conductance mechanosensitive channel</fullName>
    </recommendedName>
</protein>
<dbReference type="InterPro" id="IPR037673">
    <property type="entry name" value="MSC/AndL"/>
</dbReference>
<keyword evidence="5 10" id="KW-0812">Transmembrane</keyword>
<dbReference type="HAMAP" id="MF_00115">
    <property type="entry name" value="MscL"/>
    <property type="match status" value="1"/>
</dbReference>
<dbReference type="GO" id="GO:0008381">
    <property type="term" value="F:mechanosensitive monoatomic ion channel activity"/>
    <property type="evidence" value="ECO:0007669"/>
    <property type="project" value="UniProtKB-UniRule"/>
</dbReference>
<keyword evidence="7 10" id="KW-0406">Ion transport</keyword>
<evidence type="ECO:0000256" key="9">
    <source>
        <dbReference type="ARBA" id="ARBA00023303"/>
    </source>
</evidence>
<dbReference type="PRINTS" id="PR01264">
    <property type="entry name" value="MECHCHANNEL"/>
</dbReference>
<evidence type="ECO:0000256" key="6">
    <source>
        <dbReference type="ARBA" id="ARBA00022989"/>
    </source>
</evidence>
<dbReference type="PANTHER" id="PTHR30266:SF2">
    <property type="entry name" value="LARGE-CONDUCTANCE MECHANOSENSITIVE CHANNEL"/>
    <property type="match status" value="1"/>
</dbReference>
<dbReference type="Pfam" id="PF01741">
    <property type="entry name" value="MscL"/>
    <property type="match status" value="1"/>
</dbReference>
<comment type="subcellular location">
    <subcellularLocation>
        <location evidence="1 10">Cell membrane</location>
        <topology evidence="1 10">Multi-pass membrane protein</topology>
    </subcellularLocation>
</comment>
<dbReference type="InterPro" id="IPR019823">
    <property type="entry name" value="Mechanosensitive_channel_CS"/>
</dbReference>
<comment type="similarity">
    <text evidence="2 10">Belongs to the MscL family.</text>
</comment>
<evidence type="ECO:0000313" key="11">
    <source>
        <dbReference type="EMBL" id="HGV55504.1"/>
    </source>
</evidence>
<dbReference type="InterPro" id="IPR036019">
    <property type="entry name" value="MscL_channel"/>
</dbReference>
<comment type="subunit">
    <text evidence="10">Homopentamer.</text>
</comment>
<dbReference type="GO" id="GO:0005886">
    <property type="term" value="C:plasma membrane"/>
    <property type="evidence" value="ECO:0007669"/>
    <property type="project" value="UniProtKB-SubCell"/>
</dbReference>